<evidence type="ECO:0000313" key="2">
    <source>
        <dbReference type="EMBL" id="CAD1469249.1"/>
    </source>
</evidence>
<feature type="non-terminal residue" evidence="2">
    <location>
        <position position="1"/>
    </location>
</feature>
<gene>
    <name evidence="2" type="ORF">MHI_LOCUS116796</name>
</gene>
<reference evidence="2" key="1">
    <citation type="submission" date="2020-07" db="EMBL/GenBank/DDBJ databases">
        <authorList>
            <person name="Nazaruddin N."/>
        </authorList>
    </citation>
    <scope>NUCLEOTIDE SEQUENCE</scope>
</reference>
<dbReference type="EMBL" id="CAJDYZ010002056">
    <property type="protein sequence ID" value="CAD1469249.1"/>
    <property type="molecule type" value="Genomic_DNA"/>
</dbReference>
<organism evidence="2 3">
    <name type="scientific">Heterotrigona itama</name>
    <dbReference type="NCBI Taxonomy" id="395501"/>
    <lineage>
        <taxon>Eukaryota</taxon>
        <taxon>Metazoa</taxon>
        <taxon>Ecdysozoa</taxon>
        <taxon>Arthropoda</taxon>
        <taxon>Hexapoda</taxon>
        <taxon>Insecta</taxon>
        <taxon>Pterygota</taxon>
        <taxon>Neoptera</taxon>
        <taxon>Endopterygota</taxon>
        <taxon>Hymenoptera</taxon>
        <taxon>Apocrita</taxon>
        <taxon>Aculeata</taxon>
        <taxon>Apoidea</taxon>
        <taxon>Anthophila</taxon>
        <taxon>Apidae</taxon>
        <taxon>Heterotrigona</taxon>
    </lineage>
</organism>
<name>A0A6V7GUJ2_9HYME</name>
<feature type="compositionally biased region" description="Basic and acidic residues" evidence="1">
    <location>
        <begin position="200"/>
        <end position="226"/>
    </location>
</feature>
<feature type="compositionally biased region" description="Basic and acidic residues" evidence="1">
    <location>
        <begin position="72"/>
        <end position="92"/>
    </location>
</feature>
<evidence type="ECO:0000256" key="1">
    <source>
        <dbReference type="SAM" id="MobiDB-lite"/>
    </source>
</evidence>
<accession>A0A6V7GUJ2</accession>
<keyword evidence="3" id="KW-1185">Reference proteome</keyword>
<evidence type="ECO:0000313" key="3">
    <source>
        <dbReference type="Proteomes" id="UP000752696"/>
    </source>
</evidence>
<feature type="region of interest" description="Disordered" evidence="1">
    <location>
        <begin position="67"/>
        <end position="107"/>
    </location>
</feature>
<proteinExistence type="predicted"/>
<dbReference type="Proteomes" id="UP000752696">
    <property type="component" value="Unassembled WGS sequence"/>
</dbReference>
<feature type="region of interest" description="Disordered" evidence="1">
    <location>
        <begin position="200"/>
        <end position="243"/>
    </location>
</feature>
<dbReference type="OrthoDB" id="6369020at2759"/>
<protein>
    <submittedName>
        <fullName evidence="2">Uncharacterized protein</fullName>
    </submittedName>
</protein>
<sequence length="395" mass="45516">GIDGKFRHFEHDAEYKLQLNLNHGLKFPLTNGSLYGRLHNHQNRGKTQSLNEDNNYASLPAELSSFTSSTFEPRHETNVVDATRKNTVDQQKKRPRPNESFLELPGSRRKIGSTDVFGQNMENLVQLDDPCNKQKFTKSLDEIREEPPRRHARSALGLENLITGLDNNLQEEPRCPRIALRRNQSFDHARCQSYHRPALDSRTYDLKKQDQRKEQQSIQRQERTQEEGDGYDTSDDESCDLENEDFDTMSSYRSRSRSCCSVTTVANDDFEYFQRKGTKVELLPSKRANEVKVSMRSFTPRIIENGTEERRSNPVDTKPSIQSYHLKKTRIGPGYSMNDLDKLTIERKMPNLSIESLKSTLKNSDVSYLDNGDICRHDIGGSAPDFKKIFVTEFI</sequence>
<dbReference type="AlphaFoldDB" id="A0A6V7GUJ2"/>
<feature type="compositionally biased region" description="Acidic residues" evidence="1">
    <location>
        <begin position="227"/>
        <end position="243"/>
    </location>
</feature>
<comment type="caution">
    <text evidence="2">The sequence shown here is derived from an EMBL/GenBank/DDBJ whole genome shotgun (WGS) entry which is preliminary data.</text>
</comment>